<dbReference type="InterPro" id="IPR050301">
    <property type="entry name" value="NTE"/>
</dbReference>
<keyword evidence="3" id="KW-0443">Lipid metabolism</keyword>
<keyword evidence="2" id="KW-0442">Lipid degradation</keyword>
<dbReference type="SUPFAM" id="SSF52151">
    <property type="entry name" value="FabD/lysophospholipase-like"/>
    <property type="match status" value="1"/>
</dbReference>
<feature type="domain" description="PNPLA" evidence="4">
    <location>
        <begin position="5"/>
        <end position="136"/>
    </location>
</feature>
<sequence>MKVGLALAGGGVKGASHIGVIKALQENGIEVDYVGGTSIGSIVASLFAMGYTTEEMLKLFKYFSKTIMKADPKYYWTNVKTTKNFMGYGVLSGENIEIAINECAELKGFKKVDDIKMLIVMPTVDIKNSRKYVFTN</sequence>
<proteinExistence type="predicted"/>
<gene>
    <name evidence="5" type="ORF">OBE_13748</name>
</gene>
<dbReference type="GO" id="GO:0016787">
    <property type="term" value="F:hydrolase activity"/>
    <property type="evidence" value="ECO:0007669"/>
    <property type="project" value="UniProtKB-KW"/>
</dbReference>
<dbReference type="PROSITE" id="PS51635">
    <property type="entry name" value="PNPLA"/>
    <property type="match status" value="1"/>
</dbReference>
<evidence type="ECO:0000256" key="3">
    <source>
        <dbReference type="ARBA" id="ARBA00023098"/>
    </source>
</evidence>
<dbReference type="PANTHER" id="PTHR14226:SF29">
    <property type="entry name" value="NEUROPATHY TARGET ESTERASE SWS"/>
    <property type="match status" value="1"/>
</dbReference>
<evidence type="ECO:0000256" key="1">
    <source>
        <dbReference type="ARBA" id="ARBA00022801"/>
    </source>
</evidence>
<organism evidence="5">
    <name type="scientific">human gut metagenome</name>
    <dbReference type="NCBI Taxonomy" id="408170"/>
    <lineage>
        <taxon>unclassified sequences</taxon>
        <taxon>metagenomes</taxon>
        <taxon>organismal metagenomes</taxon>
    </lineage>
</organism>
<evidence type="ECO:0000256" key="2">
    <source>
        <dbReference type="ARBA" id="ARBA00022963"/>
    </source>
</evidence>
<dbReference type="InterPro" id="IPR002641">
    <property type="entry name" value="PNPLA_dom"/>
</dbReference>
<dbReference type="EMBL" id="AJWZ01009494">
    <property type="protein sequence ID" value="EKC51156.1"/>
    <property type="molecule type" value="Genomic_DNA"/>
</dbReference>
<reference evidence="5" key="1">
    <citation type="journal article" date="2013" name="Environ. Microbiol.">
        <title>Microbiota from the distal guts of lean and obese adolescents exhibit partial functional redundancy besides clear differences in community structure.</title>
        <authorList>
            <person name="Ferrer M."/>
            <person name="Ruiz A."/>
            <person name="Lanza F."/>
            <person name="Haange S.B."/>
            <person name="Oberbach A."/>
            <person name="Till H."/>
            <person name="Bargiela R."/>
            <person name="Campoy C."/>
            <person name="Segura M.T."/>
            <person name="Richter M."/>
            <person name="von Bergen M."/>
            <person name="Seifert J."/>
            <person name="Suarez A."/>
        </authorList>
    </citation>
    <scope>NUCLEOTIDE SEQUENCE</scope>
</reference>
<name>K1SV88_9ZZZZ</name>
<dbReference type="GO" id="GO:0016042">
    <property type="term" value="P:lipid catabolic process"/>
    <property type="evidence" value="ECO:0007669"/>
    <property type="project" value="UniProtKB-KW"/>
</dbReference>
<keyword evidence="1" id="KW-0378">Hydrolase</keyword>
<dbReference type="AlphaFoldDB" id="K1SV88"/>
<accession>K1SV88</accession>
<dbReference type="Gene3D" id="3.40.1090.10">
    <property type="entry name" value="Cytosolic phospholipase A2 catalytic domain"/>
    <property type="match status" value="1"/>
</dbReference>
<comment type="caution">
    <text evidence="5">The sequence shown here is derived from an EMBL/GenBank/DDBJ whole genome shotgun (WGS) entry which is preliminary data.</text>
</comment>
<dbReference type="Pfam" id="PF01734">
    <property type="entry name" value="Patatin"/>
    <property type="match status" value="1"/>
</dbReference>
<feature type="non-terminal residue" evidence="5">
    <location>
        <position position="136"/>
    </location>
</feature>
<evidence type="ECO:0000259" key="4">
    <source>
        <dbReference type="PROSITE" id="PS51635"/>
    </source>
</evidence>
<protein>
    <submittedName>
        <fullName evidence="5">YlbK</fullName>
    </submittedName>
</protein>
<dbReference type="InterPro" id="IPR016035">
    <property type="entry name" value="Acyl_Trfase/lysoPLipase"/>
</dbReference>
<evidence type="ECO:0000313" key="5">
    <source>
        <dbReference type="EMBL" id="EKC51156.1"/>
    </source>
</evidence>
<dbReference type="PANTHER" id="PTHR14226">
    <property type="entry name" value="NEUROPATHY TARGET ESTERASE/SWISS CHEESE D.MELANOGASTER"/>
    <property type="match status" value="1"/>
</dbReference>